<organism evidence="3 4">
    <name type="scientific">Haemonchus contortus</name>
    <name type="common">Barber pole worm</name>
    <dbReference type="NCBI Taxonomy" id="6289"/>
    <lineage>
        <taxon>Eukaryota</taxon>
        <taxon>Metazoa</taxon>
        <taxon>Ecdysozoa</taxon>
        <taxon>Nematoda</taxon>
        <taxon>Chromadorea</taxon>
        <taxon>Rhabditida</taxon>
        <taxon>Rhabditina</taxon>
        <taxon>Rhabditomorpha</taxon>
        <taxon>Strongyloidea</taxon>
        <taxon>Trichostrongylidae</taxon>
        <taxon>Haemonchus</taxon>
    </lineage>
</organism>
<proteinExistence type="predicted"/>
<name>A0A7I4YLX9_HAECO</name>
<evidence type="ECO:0000256" key="1">
    <source>
        <dbReference type="SAM" id="Phobius"/>
    </source>
</evidence>
<keyword evidence="1" id="KW-0812">Transmembrane</keyword>
<evidence type="ECO:0000313" key="3">
    <source>
        <dbReference type="Proteomes" id="UP000025227"/>
    </source>
</evidence>
<keyword evidence="3" id="KW-1185">Reference proteome</keyword>
<keyword evidence="1" id="KW-0472">Membrane</keyword>
<feature type="transmembrane region" description="Helical" evidence="1">
    <location>
        <begin position="52"/>
        <end position="72"/>
    </location>
</feature>
<evidence type="ECO:0000256" key="2">
    <source>
        <dbReference type="SAM" id="SignalP"/>
    </source>
</evidence>
<dbReference type="Proteomes" id="UP000025227">
    <property type="component" value="Unplaced"/>
</dbReference>
<feature type="signal peptide" evidence="2">
    <location>
        <begin position="1"/>
        <end position="21"/>
    </location>
</feature>
<accession>A0A7I4YLX9</accession>
<keyword evidence="2" id="KW-0732">Signal</keyword>
<evidence type="ECO:0000313" key="4">
    <source>
        <dbReference type="WBParaSite" id="HCON_00110020-00001"/>
    </source>
</evidence>
<keyword evidence="1" id="KW-1133">Transmembrane helix</keyword>
<dbReference type="AlphaFoldDB" id="A0A7I4YLX9"/>
<feature type="chain" id="PRO_5029606208" evidence="2">
    <location>
        <begin position="22"/>
        <end position="76"/>
    </location>
</feature>
<dbReference type="WBParaSite" id="HCON_00110020-00001">
    <property type="protein sequence ID" value="HCON_00110020-00001"/>
    <property type="gene ID" value="HCON_00110020"/>
</dbReference>
<protein>
    <submittedName>
        <fullName evidence="4">Lipoprotein</fullName>
    </submittedName>
</protein>
<reference evidence="4" key="1">
    <citation type="submission" date="2020-12" db="UniProtKB">
        <authorList>
            <consortium name="WormBaseParasite"/>
        </authorList>
    </citation>
    <scope>IDENTIFICATION</scope>
    <source>
        <strain evidence="4">MHco3</strain>
    </source>
</reference>
<sequence>MKKIGLPLIAAVVLICSLASGDEVTKILAATSDSNATVVSNSTNSTITGKSAASSSYFACVCAMLLAVAFLLETKA</sequence>